<dbReference type="PANTHER" id="PTHR12215:SF10">
    <property type="entry name" value="L-AMINOADIPATE-SEMIALDEHYDE DEHYDROGENASE-PHOSPHOPANTETHEINYL TRANSFERASE"/>
    <property type="match status" value="1"/>
</dbReference>
<keyword evidence="6" id="KW-1185">Reference proteome</keyword>
<dbReference type="GO" id="GO:0008897">
    <property type="term" value="F:holo-[acyl-carrier-protein] synthase activity"/>
    <property type="evidence" value="ECO:0007669"/>
    <property type="project" value="InterPro"/>
</dbReference>
<evidence type="ECO:0000313" key="5">
    <source>
        <dbReference type="EMBL" id="MBB5491066.1"/>
    </source>
</evidence>
<dbReference type="GO" id="GO:0019878">
    <property type="term" value="P:lysine biosynthetic process via aminoadipic acid"/>
    <property type="evidence" value="ECO:0007669"/>
    <property type="project" value="TreeGrafter"/>
</dbReference>
<dbReference type="RefSeq" id="WP_184364702.1">
    <property type="nucleotide sequence ID" value="NZ_BAAAKM010000002.1"/>
</dbReference>
<organism evidence="5 6">
    <name type="scientific">Nocardiopsis metallicus</name>
    <dbReference type="NCBI Taxonomy" id="179819"/>
    <lineage>
        <taxon>Bacteria</taxon>
        <taxon>Bacillati</taxon>
        <taxon>Actinomycetota</taxon>
        <taxon>Actinomycetes</taxon>
        <taxon>Streptosporangiales</taxon>
        <taxon>Nocardiopsidaceae</taxon>
        <taxon>Nocardiopsis</taxon>
    </lineage>
</organism>
<gene>
    <name evidence="5" type="ORF">HNR07_002203</name>
</gene>
<feature type="domain" description="4'-phosphopantetheinyl transferase" evidence="4">
    <location>
        <begin position="135"/>
        <end position="239"/>
    </location>
</feature>
<accession>A0A840WHW4</accession>
<dbReference type="InterPro" id="IPR037143">
    <property type="entry name" value="4-PPantetheinyl_Trfase_dom_sf"/>
</dbReference>
<sequence length="264" mass="28548">MTLSPAPLESTVWWAHTSAASERLLRLLDSEELARQSRFRLQADRDRHLLGRSLARLALAELTGCAPEKVTFDLRCRSCEEKSRTGADGHPEQGSGTGERAPHGKPVPTGAARGWEISVSHSGEWVALALAREVPVGVDVERISDARDLDGLAGYTLADAEHEQWRALPEPGRAGAFFGYWARKEALLKATGLGLSGGLRRVSVSPPHTEARLLSWEGGGGPGAAWLSDLDRGQEYRSALAVLTDRPVELAVHSPERTADLLRG</sequence>
<evidence type="ECO:0000313" key="6">
    <source>
        <dbReference type="Proteomes" id="UP000579647"/>
    </source>
</evidence>
<dbReference type="Pfam" id="PF01648">
    <property type="entry name" value="ACPS"/>
    <property type="match status" value="1"/>
</dbReference>
<evidence type="ECO:0000256" key="3">
    <source>
        <dbReference type="SAM" id="MobiDB-lite"/>
    </source>
</evidence>
<comment type="similarity">
    <text evidence="1">Belongs to the P-Pant transferase superfamily. Gsp/Sfp/HetI/AcpT family.</text>
</comment>
<protein>
    <submittedName>
        <fullName evidence="5">4'-phosphopantetheinyl transferase</fullName>
        <ecNumber evidence="5">2.7.8.-</ecNumber>
    </submittedName>
</protein>
<dbReference type="InterPro" id="IPR008278">
    <property type="entry name" value="4-PPantetheinyl_Trfase_dom"/>
</dbReference>
<feature type="region of interest" description="Disordered" evidence="3">
    <location>
        <begin position="82"/>
        <end position="111"/>
    </location>
</feature>
<evidence type="ECO:0000259" key="4">
    <source>
        <dbReference type="Pfam" id="PF01648"/>
    </source>
</evidence>
<comment type="caution">
    <text evidence="5">The sequence shown here is derived from an EMBL/GenBank/DDBJ whole genome shotgun (WGS) entry which is preliminary data.</text>
</comment>
<keyword evidence="2 5" id="KW-0808">Transferase</keyword>
<dbReference type="SUPFAM" id="SSF56214">
    <property type="entry name" value="4'-phosphopantetheinyl transferase"/>
    <property type="match status" value="2"/>
</dbReference>
<dbReference type="EMBL" id="JACHDO010000001">
    <property type="protein sequence ID" value="MBB5491066.1"/>
    <property type="molecule type" value="Genomic_DNA"/>
</dbReference>
<name>A0A840WHW4_9ACTN</name>
<dbReference type="GO" id="GO:0005829">
    <property type="term" value="C:cytosol"/>
    <property type="evidence" value="ECO:0007669"/>
    <property type="project" value="TreeGrafter"/>
</dbReference>
<reference evidence="5 6" key="1">
    <citation type="submission" date="2020-08" db="EMBL/GenBank/DDBJ databases">
        <title>Sequencing the genomes of 1000 actinobacteria strains.</title>
        <authorList>
            <person name="Klenk H.-P."/>
        </authorList>
    </citation>
    <scope>NUCLEOTIDE SEQUENCE [LARGE SCALE GENOMIC DNA]</scope>
    <source>
        <strain evidence="5 6">DSM 44598</strain>
    </source>
</reference>
<evidence type="ECO:0000256" key="1">
    <source>
        <dbReference type="ARBA" id="ARBA00010990"/>
    </source>
</evidence>
<feature type="compositionally biased region" description="Basic and acidic residues" evidence="3">
    <location>
        <begin position="82"/>
        <end position="91"/>
    </location>
</feature>
<dbReference type="InterPro" id="IPR050559">
    <property type="entry name" value="P-Pant_transferase_sf"/>
</dbReference>
<dbReference type="PANTHER" id="PTHR12215">
    <property type="entry name" value="PHOSPHOPANTETHEINE TRANSFERASE"/>
    <property type="match status" value="1"/>
</dbReference>
<dbReference type="Proteomes" id="UP000579647">
    <property type="component" value="Unassembled WGS sequence"/>
</dbReference>
<dbReference type="AlphaFoldDB" id="A0A840WHW4"/>
<evidence type="ECO:0000256" key="2">
    <source>
        <dbReference type="ARBA" id="ARBA00022679"/>
    </source>
</evidence>
<dbReference type="EC" id="2.7.8.-" evidence="5"/>
<dbReference type="GO" id="GO:0000287">
    <property type="term" value="F:magnesium ion binding"/>
    <property type="evidence" value="ECO:0007669"/>
    <property type="project" value="InterPro"/>
</dbReference>
<proteinExistence type="inferred from homology"/>
<dbReference type="Gene3D" id="3.90.470.20">
    <property type="entry name" value="4'-phosphopantetheinyl transferase domain"/>
    <property type="match status" value="1"/>
</dbReference>